<evidence type="ECO:0000256" key="8">
    <source>
        <dbReference type="ARBA" id="ARBA00023065"/>
    </source>
</evidence>
<feature type="transmembrane region" description="Helical" evidence="11">
    <location>
        <begin position="13"/>
        <end position="32"/>
    </location>
</feature>
<keyword evidence="4 11" id="KW-0812">Transmembrane</keyword>
<evidence type="ECO:0000256" key="2">
    <source>
        <dbReference type="ARBA" id="ARBA00022448"/>
    </source>
</evidence>
<keyword evidence="8" id="KW-0406">Ion transport</keyword>
<protein>
    <submittedName>
        <fullName evidence="12">Oxaloacetate decarboxylase gamma chain</fullName>
        <ecNumber evidence="12">4.1.1.3</ecNumber>
    </submittedName>
</protein>
<comment type="subcellular location">
    <subcellularLocation>
        <location evidence="1">Cell membrane</location>
        <topology evidence="1">Single-pass membrane protein</topology>
    </subcellularLocation>
</comment>
<dbReference type="GO" id="GO:0036376">
    <property type="term" value="P:sodium ion export across plasma membrane"/>
    <property type="evidence" value="ECO:0007669"/>
    <property type="project" value="InterPro"/>
</dbReference>
<dbReference type="GO" id="GO:0015081">
    <property type="term" value="F:sodium ion transmembrane transporter activity"/>
    <property type="evidence" value="ECO:0007669"/>
    <property type="project" value="InterPro"/>
</dbReference>
<dbReference type="Pfam" id="PF04277">
    <property type="entry name" value="OAD_gamma"/>
    <property type="match status" value="1"/>
</dbReference>
<dbReference type="EMBL" id="FPHM01000207">
    <property type="protein sequence ID" value="SFV71154.1"/>
    <property type="molecule type" value="Genomic_DNA"/>
</dbReference>
<gene>
    <name evidence="12" type="ORF">MNB_SV-13-97</name>
</gene>
<dbReference type="GO" id="GO:0016829">
    <property type="term" value="F:lyase activity"/>
    <property type="evidence" value="ECO:0007669"/>
    <property type="project" value="UniProtKB-KW"/>
</dbReference>
<evidence type="ECO:0000256" key="4">
    <source>
        <dbReference type="ARBA" id="ARBA00022692"/>
    </source>
</evidence>
<keyword evidence="7" id="KW-0915">Sodium</keyword>
<evidence type="ECO:0000256" key="1">
    <source>
        <dbReference type="ARBA" id="ARBA00004162"/>
    </source>
</evidence>
<evidence type="ECO:0000256" key="9">
    <source>
        <dbReference type="ARBA" id="ARBA00023136"/>
    </source>
</evidence>
<dbReference type="AlphaFoldDB" id="A0A1W1CZB5"/>
<keyword evidence="5" id="KW-1278">Translocase</keyword>
<dbReference type="HAMAP" id="MF_00404">
    <property type="entry name" value="OadG"/>
    <property type="match status" value="1"/>
</dbReference>
<dbReference type="NCBIfam" id="TIGR01195">
    <property type="entry name" value="oadG_fam"/>
    <property type="match status" value="1"/>
</dbReference>
<keyword evidence="3" id="KW-1003">Cell membrane</keyword>
<evidence type="ECO:0000256" key="10">
    <source>
        <dbReference type="ARBA" id="ARBA00023201"/>
    </source>
</evidence>
<evidence type="ECO:0000313" key="12">
    <source>
        <dbReference type="EMBL" id="SFV71154.1"/>
    </source>
</evidence>
<evidence type="ECO:0000256" key="5">
    <source>
        <dbReference type="ARBA" id="ARBA00022967"/>
    </source>
</evidence>
<dbReference type="GO" id="GO:0005886">
    <property type="term" value="C:plasma membrane"/>
    <property type="evidence" value="ECO:0007669"/>
    <property type="project" value="UniProtKB-SubCell"/>
</dbReference>
<accession>A0A1W1CZB5</accession>
<keyword evidence="6 11" id="KW-1133">Transmembrane helix</keyword>
<keyword evidence="2" id="KW-0813">Transport</keyword>
<evidence type="ECO:0000256" key="6">
    <source>
        <dbReference type="ARBA" id="ARBA00022989"/>
    </source>
</evidence>
<evidence type="ECO:0000256" key="11">
    <source>
        <dbReference type="SAM" id="Phobius"/>
    </source>
</evidence>
<organism evidence="12">
    <name type="scientific">hydrothermal vent metagenome</name>
    <dbReference type="NCBI Taxonomy" id="652676"/>
    <lineage>
        <taxon>unclassified sequences</taxon>
        <taxon>metagenomes</taxon>
        <taxon>ecological metagenomes</taxon>
    </lineage>
</organism>
<dbReference type="InterPro" id="IPR005899">
    <property type="entry name" value="Na_pump_deCOase"/>
</dbReference>
<keyword evidence="9 11" id="KW-0472">Membrane</keyword>
<dbReference type="EC" id="4.1.1.3" evidence="12"/>
<proteinExistence type="inferred from homology"/>
<keyword evidence="12" id="KW-0456">Lyase</keyword>
<keyword evidence="10" id="KW-0739">Sodium transport</keyword>
<name>A0A1W1CZB5_9ZZZZ</name>
<evidence type="ECO:0000256" key="7">
    <source>
        <dbReference type="ARBA" id="ARBA00023053"/>
    </source>
</evidence>
<reference evidence="12" key="1">
    <citation type="submission" date="2016-10" db="EMBL/GenBank/DDBJ databases">
        <authorList>
            <person name="de Groot N.N."/>
        </authorList>
    </citation>
    <scope>NUCLEOTIDE SEQUENCE</scope>
</reference>
<sequence>MEDVNLIFESVKFMVLGMTVVFSFLLILIVVVELQAKLIAKFFPEEAPKVPVTPNTTDDAHHVAAIIAAVTEFRKKS</sequence>
<dbReference type="InterPro" id="IPR023424">
    <property type="entry name" value="OadG"/>
</dbReference>
<evidence type="ECO:0000256" key="3">
    <source>
        <dbReference type="ARBA" id="ARBA00022475"/>
    </source>
</evidence>